<evidence type="ECO:0000313" key="3">
    <source>
        <dbReference type="Proteomes" id="UP000023152"/>
    </source>
</evidence>
<feature type="region of interest" description="Disordered" evidence="1">
    <location>
        <begin position="125"/>
        <end position="163"/>
    </location>
</feature>
<comment type="caution">
    <text evidence="2">The sequence shown here is derived from an EMBL/GenBank/DDBJ whole genome shotgun (WGS) entry which is preliminary data.</text>
</comment>
<dbReference type="Proteomes" id="UP000023152">
    <property type="component" value="Unassembled WGS sequence"/>
</dbReference>
<organism evidence="2 3">
    <name type="scientific">Reticulomyxa filosa</name>
    <dbReference type="NCBI Taxonomy" id="46433"/>
    <lineage>
        <taxon>Eukaryota</taxon>
        <taxon>Sar</taxon>
        <taxon>Rhizaria</taxon>
        <taxon>Retaria</taxon>
        <taxon>Foraminifera</taxon>
        <taxon>Monothalamids</taxon>
        <taxon>Reticulomyxidae</taxon>
        <taxon>Reticulomyxa</taxon>
    </lineage>
</organism>
<feature type="non-terminal residue" evidence="2">
    <location>
        <position position="1"/>
    </location>
</feature>
<protein>
    <submittedName>
        <fullName evidence="2">Uncharacterized protein</fullName>
    </submittedName>
</protein>
<gene>
    <name evidence="2" type="ORF">RFI_09569</name>
</gene>
<accession>X6NNP7</accession>
<proteinExistence type="predicted"/>
<name>X6NNP7_RETFI</name>
<sequence length="292" mass="32726">KKKKKGCFLIGRTLILQCLFSSLPPCFFSCLLENLLVITELNQLQELLVEFDYLMKDDSHIILLTATSEVKISHNHIKLPNRADIPCSEQLEQVRSQLRKHLHHHRKTFSHSVSLKEPQGRLSLVGSKSHRFSGPKGGIERVHEPSKYRQSPPNPPLPCDPPSPDNVAALVPQNGSGGGSALDLSMQLESGMQVSPLLRSTHPSWQFIVPVFLALYEKYLDNNGAPLMINISGRLRLNMISHYASCRTFQEKNASASSEKYASASFQAENTNQAQEQNTKKPKTLRSKCLLY</sequence>
<evidence type="ECO:0000256" key="1">
    <source>
        <dbReference type="SAM" id="MobiDB-lite"/>
    </source>
</evidence>
<dbReference type="AlphaFoldDB" id="X6NNP7"/>
<feature type="compositionally biased region" description="Basic and acidic residues" evidence="1">
    <location>
        <begin position="138"/>
        <end position="147"/>
    </location>
</feature>
<evidence type="ECO:0000313" key="2">
    <source>
        <dbReference type="EMBL" id="ETO27563.1"/>
    </source>
</evidence>
<keyword evidence="3" id="KW-1185">Reference proteome</keyword>
<dbReference type="EMBL" id="ASPP01007184">
    <property type="protein sequence ID" value="ETO27563.1"/>
    <property type="molecule type" value="Genomic_DNA"/>
</dbReference>
<feature type="compositionally biased region" description="Pro residues" evidence="1">
    <location>
        <begin position="152"/>
        <end position="163"/>
    </location>
</feature>
<reference evidence="2 3" key="1">
    <citation type="journal article" date="2013" name="Curr. Biol.">
        <title>The Genome of the Foraminiferan Reticulomyxa filosa.</title>
        <authorList>
            <person name="Glockner G."/>
            <person name="Hulsmann N."/>
            <person name="Schleicher M."/>
            <person name="Noegel A.A."/>
            <person name="Eichinger L."/>
            <person name="Gallinger C."/>
            <person name="Pawlowski J."/>
            <person name="Sierra R."/>
            <person name="Euteneuer U."/>
            <person name="Pillet L."/>
            <person name="Moustafa A."/>
            <person name="Platzer M."/>
            <person name="Groth M."/>
            <person name="Szafranski K."/>
            <person name="Schliwa M."/>
        </authorList>
    </citation>
    <scope>NUCLEOTIDE SEQUENCE [LARGE SCALE GENOMIC DNA]</scope>
</reference>